<dbReference type="InterPro" id="IPR038518">
    <property type="entry name" value="Glyco_hydro_63N_sf"/>
</dbReference>
<evidence type="ECO:0000256" key="9">
    <source>
        <dbReference type="ARBA" id="ARBA00023180"/>
    </source>
</evidence>
<feature type="compositionally biased region" description="Basic residues" evidence="14">
    <location>
        <begin position="1"/>
        <end position="10"/>
    </location>
</feature>
<dbReference type="GO" id="GO:0009311">
    <property type="term" value="P:oligosaccharide metabolic process"/>
    <property type="evidence" value="ECO:0007669"/>
    <property type="project" value="UniProtKB-UniRule"/>
</dbReference>
<feature type="region of interest" description="Disordered" evidence="14">
    <location>
        <begin position="1"/>
        <end position="39"/>
    </location>
</feature>
<evidence type="ECO:0000256" key="2">
    <source>
        <dbReference type="ARBA" id="ARBA00010833"/>
    </source>
</evidence>
<feature type="compositionally biased region" description="Basic and acidic residues" evidence="14">
    <location>
        <begin position="17"/>
        <end position="33"/>
    </location>
</feature>
<dbReference type="PANTHER" id="PTHR10412">
    <property type="entry name" value="MANNOSYL-OLIGOSACCHARIDE GLUCOSIDASE"/>
    <property type="match status" value="1"/>
</dbReference>
<proteinExistence type="evidence at protein level"/>
<dbReference type="InterPro" id="IPR031335">
    <property type="entry name" value="Glyco_hydro_63_C"/>
</dbReference>
<dbReference type="Gene3D" id="1.50.10.10">
    <property type="match status" value="1"/>
</dbReference>
<keyword evidence="8 12" id="KW-0472">Membrane</keyword>
<feature type="domain" description="Glycosyl hydrolase family 63 N-terminal" evidence="16">
    <location>
        <begin position="94"/>
        <end position="244"/>
    </location>
</feature>
<evidence type="ECO:0000256" key="13">
    <source>
        <dbReference type="RuleBase" id="RU369107"/>
    </source>
</evidence>
<evidence type="ECO:0007829" key="19">
    <source>
        <dbReference type="PeptideAtlas" id="A0A8I5KQG9"/>
    </source>
</evidence>
<evidence type="ECO:0000256" key="8">
    <source>
        <dbReference type="ARBA" id="ARBA00023136"/>
    </source>
</evidence>
<dbReference type="GO" id="GO:0005789">
    <property type="term" value="C:endoplasmic reticulum membrane"/>
    <property type="evidence" value="ECO:0007669"/>
    <property type="project" value="UniProtKB-SubCell"/>
</dbReference>
<evidence type="ECO:0000313" key="18">
    <source>
        <dbReference type="Proteomes" id="UP000005640"/>
    </source>
</evidence>
<accession>A0A8I5KQG9</accession>
<dbReference type="InterPro" id="IPR031631">
    <property type="entry name" value="Glyco_hydro_63N"/>
</dbReference>
<evidence type="ECO:0000256" key="3">
    <source>
        <dbReference type="ARBA" id="ARBA00022692"/>
    </source>
</evidence>
<dbReference type="InterPro" id="IPR004888">
    <property type="entry name" value="Glycoside_hydrolase_63"/>
</dbReference>
<evidence type="ECO:0000256" key="12">
    <source>
        <dbReference type="RuleBase" id="RU368089"/>
    </source>
</evidence>
<keyword evidence="7 12" id="KW-1133">Transmembrane helix</keyword>
<keyword evidence="6" id="KW-0735">Signal-anchor</keyword>
<reference evidence="17 18" key="2">
    <citation type="journal article" date="2004" name="Nature">
        <title>Finishing the euchromatic sequence of the human genome.</title>
        <authorList>
            <consortium name="International Human Genome Sequencing Consortium"/>
        </authorList>
    </citation>
    <scope>NUCLEOTIDE SEQUENCE [LARGE SCALE GENOMIC DNA]</scope>
</reference>
<evidence type="ECO:0000256" key="14">
    <source>
        <dbReference type="SAM" id="MobiDB-lite"/>
    </source>
</evidence>
<dbReference type="Gene3D" id="2.70.98.110">
    <property type="entry name" value="Glycosyl hydrolase family 63, N-terminal domain"/>
    <property type="match status" value="1"/>
</dbReference>
<reference evidence="17 18" key="1">
    <citation type="journal article" date="2001" name="Nature">
        <title>Initial sequencing and analysis of the human genome.</title>
        <authorList>
            <consortium name="International Human Genome Sequencing Consortium"/>
            <person name="Lander E.S."/>
            <person name="Linton L.M."/>
            <person name="Birren B."/>
            <person name="Nusbaum C."/>
            <person name="Zody M.C."/>
            <person name="Baldwin J."/>
            <person name="Devon K."/>
            <person name="Dewar K."/>
            <person name="Doyle M."/>
            <person name="FitzHugh W."/>
            <person name="Funke R."/>
            <person name="Gage D."/>
            <person name="Harris K."/>
            <person name="Heaford A."/>
            <person name="Howland J."/>
            <person name="Kann L."/>
            <person name="Lehoczky J."/>
            <person name="LeVine R."/>
            <person name="McEwan P."/>
            <person name="McKernan K."/>
            <person name="Meldrim J."/>
            <person name="Mesirov J.P."/>
            <person name="Miranda C."/>
            <person name="Morris W."/>
            <person name="Naylor J."/>
            <person name="Raymond C."/>
            <person name="Rosetti M."/>
            <person name="Santos R."/>
            <person name="Sheridan A."/>
            <person name="Sougnez C."/>
            <person name="Stange-Thomann N."/>
            <person name="Stojanovic N."/>
            <person name="Subramanian A."/>
            <person name="Wyman D."/>
            <person name="Rogers J."/>
            <person name="Sulston J."/>
            <person name="Ainscough R."/>
            <person name="Beck S."/>
            <person name="Bentley D."/>
            <person name="Burton J."/>
            <person name="Clee C."/>
            <person name="Carter N."/>
            <person name="Coulson A."/>
            <person name="Deadman R."/>
            <person name="Deloukas P."/>
            <person name="Dunham A."/>
            <person name="Dunham I."/>
            <person name="Durbin R."/>
            <person name="French L."/>
            <person name="Grafham D."/>
            <person name="Gregory S."/>
            <person name="Hubbard T."/>
            <person name="Humphray S."/>
            <person name="Hunt A."/>
            <person name="Jones M."/>
            <person name="Lloyd C."/>
            <person name="McMurray A."/>
            <person name="Matthews L."/>
            <person name="Mercer S."/>
            <person name="Milne S."/>
            <person name="Mullikin J.C."/>
            <person name="Mungall A."/>
            <person name="Plumb R."/>
            <person name="Ross M."/>
            <person name="Shownkeen R."/>
            <person name="Sims S."/>
            <person name="Waterston R.H."/>
            <person name="Wilson R.K."/>
            <person name="Hillier L.W."/>
            <person name="McPherson J.D."/>
            <person name="Marra M.A."/>
            <person name="Mardis E.R."/>
            <person name="Fulton L.A."/>
            <person name="Chinwalla A.T."/>
            <person name="Pepin K.H."/>
            <person name="Gish W.R."/>
            <person name="Chissoe S.L."/>
            <person name="Wendl M.C."/>
            <person name="Delehaunty K.D."/>
            <person name="Miner T.L."/>
            <person name="Delehaunty A."/>
            <person name="Kramer J.B."/>
            <person name="Cook L.L."/>
            <person name="Fulton R.S."/>
            <person name="Johnson D.L."/>
            <person name="Minx P.J."/>
            <person name="Clifton S.W."/>
            <person name="Hawkins T."/>
            <person name="Branscomb E."/>
            <person name="Predki P."/>
            <person name="Richardson P."/>
            <person name="Wenning S."/>
            <person name="Slezak T."/>
            <person name="Doggett N."/>
            <person name="Cheng J.F."/>
            <person name="Olsen A."/>
            <person name="Lucas S."/>
            <person name="Elkin C."/>
            <person name="Uberbacher E."/>
            <person name="Frazier M."/>
            <person name="Gibbs R.A."/>
            <person name="Muzny D.M."/>
            <person name="Scherer S.E."/>
            <person name="Bouck J.B."/>
            <person name="Sodergren E.J."/>
            <person name="Worley K.C."/>
            <person name="Rives C.M."/>
            <person name="Gorrell J.H."/>
            <person name="Metzker M.L."/>
            <person name="Naylor S.L."/>
            <person name="Kucherlapati R.S."/>
            <person name="Nelson D.L."/>
            <person name="Weinstock G.M."/>
            <person name="Sakaki Y."/>
            <person name="Fujiyama A."/>
            <person name="Hattori M."/>
            <person name="Yada T."/>
            <person name="Toyoda A."/>
            <person name="Itoh T."/>
            <person name="Kawagoe C."/>
            <person name="Watanabe H."/>
            <person name="Totoki Y."/>
            <person name="Taylor T."/>
            <person name="Weissenbach J."/>
            <person name="Heilig R."/>
            <person name="Saurin W."/>
            <person name="Artiguenave F."/>
            <person name="Brottier P."/>
            <person name="Bruls T."/>
            <person name="Pelletier E."/>
            <person name="Robert C."/>
            <person name="Wincker P."/>
            <person name="Smith D.R."/>
            <person name="Doucette-Stamm L."/>
            <person name="Rubenfield M."/>
            <person name="Weinstock K."/>
            <person name="Lee H.M."/>
            <person name="Dubois J."/>
            <person name="Rosenthal A."/>
            <person name="Platzer M."/>
            <person name="Nyakatura G."/>
            <person name="Taudien S."/>
            <person name="Rump A."/>
            <person name="Yang H."/>
            <person name="Yu J."/>
            <person name="Wang J."/>
            <person name="Huang G."/>
            <person name="Gu J."/>
            <person name="Hood L."/>
            <person name="Rowen L."/>
            <person name="Madan A."/>
            <person name="Qin S."/>
            <person name="Davis R.W."/>
            <person name="Federspiel N.A."/>
            <person name="Abola A.P."/>
            <person name="Proctor M.J."/>
            <person name="Myers R.M."/>
            <person name="Schmutz J."/>
            <person name="Dickson M."/>
            <person name="Grimwood J."/>
            <person name="Cox D.R."/>
            <person name="Olson M.V."/>
            <person name="Kaul R."/>
            <person name="Raymond C."/>
            <person name="Shimizu N."/>
            <person name="Kawasaki K."/>
            <person name="Minoshima S."/>
            <person name="Evans G.A."/>
            <person name="Athanasiou M."/>
            <person name="Schultz R."/>
            <person name="Roe B.A."/>
            <person name="Chen F."/>
            <person name="Pan H."/>
            <person name="Ramser J."/>
            <person name="Lehrach H."/>
            <person name="Reinhardt R."/>
            <person name="McCombie W.R."/>
            <person name="de la Bastide M."/>
            <person name="Dedhia N."/>
            <person name="Blocker H."/>
            <person name="Hornischer K."/>
            <person name="Nordsiek G."/>
            <person name="Agarwala R."/>
            <person name="Aravind L."/>
            <person name="Bailey J.A."/>
            <person name="Bateman A."/>
            <person name="Batzoglou S."/>
            <person name="Birney E."/>
            <person name="Bork P."/>
            <person name="Brown D.G."/>
            <person name="Burge C.B."/>
            <person name="Cerutti L."/>
            <person name="Chen H.C."/>
            <person name="Church D."/>
            <person name="Clamp M."/>
            <person name="Copley R.R."/>
            <person name="Doerks T."/>
            <person name="Eddy S.R."/>
            <person name="Eichler E.E."/>
            <person name="Furey T.S."/>
            <person name="Galagan J."/>
            <person name="Gilbert J.G."/>
            <person name="Harmon C."/>
            <person name="Hayashizaki Y."/>
            <person name="Haussler D."/>
            <person name="Hermjakob H."/>
            <person name="Hokamp K."/>
            <person name="Jang W."/>
            <person name="Johnson L.S."/>
            <person name="Jones T.A."/>
            <person name="Kasif S."/>
            <person name="Kaspryzk A."/>
            <person name="Kennedy S."/>
            <person name="Kent W.J."/>
            <person name="Kitts P."/>
            <person name="Koonin E.V."/>
            <person name="Korf I."/>
            <person name="Kulp D."/>
            <person name="Lancet D."/>
            <person name="Lowe T.M."/>
            <person name="McLysaght A."/>
            <person name="Mikkelsen T."/>
            <person name="Moran J.V."/>
            <person name="Mulder N."/>
            <person name="Pollara V.J."/>
            <person name="Ponting C.P."/>
            <person name="Schuler G."/>
            <person name="Schultz J."/>
            <person name="Slater G."/>
            <person name="Smit A.F."/>
            <person name="Stupka E."/>
            <person name="Szustakowski J."/>
            <person name="Thierry-Mieg D."/>
            <person name="Thierry-Mieg J."/>
            <person name="Wagner L."/>
            <person name="Wallis J."/>
            <person name="Wheeler R."/>
            <person name="Williams A."/>
            <person name="Wolf Y.I."/>
            <person name="Wolfe K.H."/>
            <person name="Yang S.P."/>
            <person name="Yeh R.F."/>
            <person name="Collins F."/>
            <person name="Guyer M.S."/>
            <person name="Peterson J."/>
            <person name="Felsenfeld A."/>
            <person name="Wetterstrand K.A."/>
            <person name="Patrinos A."/>
            <person name="Morgan M.J."/>
            <person name="de Jong P."/>
            <person name="Catanese J.J."/>
            <person name="Osoegawa K."/>
            <person name="Shizuya H."/>
            <person name="Choi S."/>
            <person name="Chen Y.J."/>
        </authorList>
    </citation>
    <scope>NUCLEOTIDE SEQUENCE [LARGE SCALE GENOMIC DNA]</scope>
</reference>
<evidence type="ECO:0000256" key="11">
    <source>
        <dbReference type="ARBA" id="ARBA00038888"/>
    </source>
</evidence>
<evidence type="ECO:0007829" key="20">
    <source>
        <dbReference type="ProteomicsDB" id="A0A8I5KQG9"/>
    </source>
</evidence>
<dbReference type="EMBL" id="AC005041">
    <property type="status" value="NOT_ANNOTATED_CDS"/>
    <property type="molecule type" value="Genomic_DNA"/>
</dbReference>
<reference evidence="17 18" key="3">
    <citation type="journal article" date="2005" name="Nature">
        <title>Generation and annotation of the DNA sequences of human chromosomes 2 and 4.</title>
        <authorList>
            <person name="Hillier L.W."/>
            <person name="Graves T.A."/>
            <person name="Fulton R.S."/>
            <person name="Fulton L.A."/>
            <person name="Pepin K.H."/>
            <person name="Minx P."/>
            <person name="Wagner-McPherson C."/>
            <person name="Layman D."/>
            <person name="Wylie K."/>
            <person name="Sekhon M."/>
            <person name="Becker M.C."/>
            <person name="Fewell G.A."/>
            <person name="Delehaunty K.D."/>
            <person name="Miner T.L."/>
            <person name="Nash W.E."/>
            <person name="Kremitzki C."/>
            <person name="Oddy L."/>
            <person name="Du H."/>
            <person name="Sun H."/>
            <person name="Bradshaw-Cordum H."/>
            <person name="Ali J."/>
            <person name="Carter J."/>
            <person name="Cordes M."/>
            <person name="Harris A."/>
            <person name="Isak A."/>
            <person name="van Brunt A."/>
            <person name="Nguyen C."/>
            <person name="Du F."/>
            <person name="Courtney L."/>
            <person name="Kalicki J."/>
            <person name="Ozersky P."/>
            <person name="Abbott S."/>
            <person name="Armstrong J."/>
            <person name="Belter E.A."/>
            <person name="Caruso L."/>
            <person name="Cedroni M."/>
            <person name="Cotton M."/>
            <person name="Davidson T."/>
            <person name="Desai A."/>
            <person name="Elliott G."/>
            <person name="Erb T."/>
            <person name="Fronick C."/>
            <person name="Gaige T."/>
            <person name="Haakenson W."/>
            <person name="Haglund K."/>
            <person name="Holmes A."/>
            <person name="Harkins R."/>
            <person name="Kim K."/>
            <person name="Kruchowski S.S."/>
            <person name="Strong C.M."/>
            <person name="Grewal N."/>
            <person name="Goyea E."/>
            <person name="Hou S."/>
            <person name="Levy A."/>
            <person name="Martinka S."/>
            <person name="Mead K."/>
            <person name="McLellan M.D."/>
            <person name="Meyer R."/>
            <person name="Randall-Maher J."/>
            <person name="Tomlinson C."/>
            <person name="Dauphin-Kohlberg S."/>
            <person name="Kozlowicz-Reilly A."/>
            <person name="Shah N."/>
            <person name="Swearengen-Shahid S."/>
            <person name="Snider J."/>
            <person name="Strong J.T."/>
            <person name="Thompson J."/>
            <person name="Yoakum M."/>
            <person name="Leonard S."/>
            <person name="Pearman C."/>
            <person name="Trani L."/>
            <person name="Radionenko M."/>
            <person name="Waligorski J.E."/>
            <person name="Wang C."/>
            <person name="Rock S.M."/>
            <person name="Tin-Wollam A.M."/>
            <person name="Maupin R."/>
            <person name="Latreille P."/>
            <person name="Wendl M.C."/>
            <person name="Yang S.P."/>
            <person name="Pohl C."/>
            <person name="Wallis J.W."/>
            <person name="Spieth J."/>
            <person name="Bieri T.A."/>
            <person name="Berkowicz N."/>
            <person name="Nelson J.O."/>
            <person name="Osborne J."/>
            <person name="Ding L."/>
            <person name="Meyer R."/>
            <person name="Sabo A."/>
            <person name="Shotland Y."/>
            <person name="Sinha P."/>
            <person name="Wohldmann P.E."/>
            <person name="Cook L.L."/>
            <person name="Hickenbotham M.T."/>
            <person name="Eldred J."/>
            <person name="Williams D."/>
            <person name="Jones T.A."/>
            <person name="She X."/>
            <person name="Ciccarelli F.D."/>
            <person name="Izaurralde E."/>
            <person name="Taylor J."/>
            <person name="Schmutz J."/>
            <person name="Myers R.M."/>
            <person name="Cox D.R."/>
            <person name="Huang X."/>
            <person name="McPherson J.D."/>
            <person name="Mardis E.R."/>
            <person name="Clifton S.W."/>
            <person name="Warren W.C."/>
            <person name="Chinwalla A.T."/>
            <person name="Eddy S.R."/>
            <person name="Marra M.A."/>
            <person name="Ovcharenko I."/>
            <person name="Furey T.S."/>
            <person name="Miller W."/>
            <person name="Eichler E.E."/>
            <person name="Bork P."/>
            <person name="Suyama M."/>
            <person name="Torrents D."/>
            <person name="Waterston R.H."/>
            <person name="Wilson R.K."/>
        </authorList>
    </citation>
    <scope>NUCLEOTIDE SEQUENCE [LARGE SCALE GENOMIC DNA]</scope>
</reference>
<comment type="function">
    <text evidence="12">Cleaves the distal alpha 1,2-linked glucose residue from the Glc(3)Man(9)GlcNAc(2) oligosaccharide precursor.</text>
</comment>
<evidence type="ECO:0000313" key="17">
    <source>
        <dbReference type="Ensembl" id="ENSP00000509583.1"/>
    </source>
</evidence>
<dbReference type="AlphaFoldDB" id="A0A8I5KQG9"/>
<gene>
    <name evidence="17" type="primary">MOGS</name>
</gene>
<dbReference type="Proteomes" id="UP000005640">
    <property type="component" value="Chromosome 2"/>
</dbReference>
<name>A0A8I5KQG9_HUMAN</name>
<comment type="catalytic activity">
    <reaction evidence="12">
        <text>N(4)-(alpha-D-Glc-(1-&gt;2)-alpha-D-Glc-(1-&gt;3)-alpha-D-Glc-(1-&gt;3)-alpha-D-Man-(1-&gt;2)-alpha-D-Man-(1-&gt;2)-alpha-D-Man-(1-&gt;3)-[alpha-D-Man-(1-&gt;2)-alpha-D-Man-(1-&gt;3)-[alpha-D-Man-(1-&gt;2)-alpha-D-Man-(1-&gt;6)]-alpha-D-Man-(1-&gt;6)]-beta-D-Man-(1-&gt;4)-beta-D-GlcNAc-(1-&gt;4)-beta-D-GlcNAc)-L-asparaginyl-[protein] + H2O = N(4)-(alpha-D-Glc-(1-&gt;3)-alpha-D-Glc-(1-&gt;3)-alpha-D-Man-(1-&gt;2)-alpha-D-Man-(1-&gt;2)-alpha-D-Man-(1-&gt;3)-[alpha-D-Man-(1-&gt;2)-alpha-D-Man-(1-&gt;3)-[alpha-D-Man-(1-&gt;2)-alpha-D-Man-(1-&gt;6)]-alpha-D-Man-(1-&gt;6)]-beta-D-Man-(1-&gt;4)-beta-D-GlcNAc-(1-&gt;4)-beta-D-GlcNAc)-L-asparaginyl-[protein] + beta-D-glucose</text>
        <dbReference type="Rhea" id="RHEA:55988"/>
        <dbReference type="Rhea" id="RHEA-COMP:12806"/>
        <dbReference type="Rhea" id="RHEA-COMP:14355"/>
        <dbReference type="ChEBI" id="CHEBI:15377"/>
        <dbReference type="ChEBI" id="CHEBI:15903"/>
        <dbReference type="ChEBI" id="CHEBI:59082"/>
        <dbReference type="ChEBI" id="CHEBI:132537"/>
        <dbReference type="EC" id="3.2.1.106"/>
    </reaction>
</comment>
<evidence type="ECO:0000256" key="1">
    <source>
        <dbReference type="ARBA" id="ARBA00004648"/>
    </source>
</evidence>
<dbReference type="OrthoDB" id="410058at2759"/>
<comment type="similarity">
    <text evidence="2 12">Belongs to the glycosyl hydrolase 63 family.</text>
</comment>
<evidence type="ECO:0000259" key="16">
    <source>
        <dbReference type="Pfam" id="PF16923"/>
    </source>
</evidence>
<evidence type="ECO:0000256" key="4">
    <source>
        <dbReference type="ARBA" id="ARBA00022801"/>
    </source>
</evidence>
<dbReference type="SUPFAM" id="SSF48208">
    <property type="entry name" value="Six-hairpin glycosidases"/>
    <property type="match status" value="1"/>
</dbReference>
<keyword evidence="19 20" id="KW-1267">Proteomics identification</keyword>
<dbReference type="GO" id="GO:0006487">
    <property type="term" value="P:protein N-linked glycosylation"/>
    <property type="evidence" value="ECO:0007669"/>
    <property type="project" value="UniProtKB-UniRule"/>
</dbReference>
<comment type="pathway">
    <text evidence="13">Glycan metabolism; N-glycan degradation.</text>
</comment>
<dbReference type="SMR" id="A0A8I5KQG9"/>
<reference evidence="17" key="4">
    <citation type="submission" date="2025-08" db="UniProtKB">
        <authorList>
            <consortium name="Ensembl"/>
        </authorList>
    </citation>
    <scope>IDENTIFICATION</scope>
</reference>
<dbReference type="HGNC" id="HGNC:24862">
    <property type="gene designation" value="MOGS"/>
</dbReference>
<evidence type="ECO:0000256" key="7">
    <source>
        <dbReference type="ARBA" id="ARBA00022989"/>
    </source>
</evidence>
<dbReference type="PANTHER" id="PTHR10412:SF11">
    <property type="entry name" value="MANNOSYL-OLIGOSACCHARIDE GLUCOSIDASE"/>
    <property type="match status" value="1"/>
</dbReference>
<keyword evidence="10 12" id="KW-0326">Glycosidase</keyword>
<evidence type="ECO:0000256" key="5">
    <source>
        <dbReference type="ARBA" id="ARBA00022824"/>
    </source>
</evidence>
<feature type="transmembrane region" description="Helical" evidence="12">
    <location>
        <begin position="43"/>
        <end position="66"/>
    </location>
</feature>
<keyword evidence="4 12" id="KW-0378">Hydrolase</keyword>
<dbReference type="EC" id="3.2.1.106" evidence="11 12"/>
<dbReference type="Ensembl" id="ENST00000691308.1">
    <property type="protein sequence ID" value="ENSP00000509583.1"/>
    <property type="gene ID" value="ENSG00000115275.15"/>
</dbReference>
<dbReference type="OpenTargets" id="ENSG00000115275"/>
<keyword evidence="18" id="KW-1185">Reference proteome</keyword>
<comment type="subcellular location">
    <subcellularLocation>
        <location evidence="1 12">Endoplasmic reticulum membrane</location>
        <topology evidence="1 12">Single-pass type II membrane protein</topology>
    </subcellularLocation>
</comment>
<dbReference type="InterPro" id="IPR012341">
    <property type="entry name" value="6hp_glycosidase-like_sf"/>
</dbReference>
<organism evidence="17 18">
    <name type="scientific">Homo sapiens</name>
    <name type="common">Human</name>
    <dbReference type="NCBI Taxonomy" id="9606"/>
    <lineage>
        <taxon>Eukaryota</taxon>
        <taxon>Metazoa</taxon>
        <taxon>Chordata</taxon>
        <taxon>Craniata</taxon>
        <taxon>Vertebrata</taxon>
        <taxon>Euteleostomi</taxon>
        <taxon>Mammalia</taxon>
        <taxon>Eutheria</taxon>
        <taxon>Euarchontoglires</taxon>
        <taxon>Primates</taxon>
        <taxon>Haplorrhini</taxon>
        <taxon>Catarrhini</taxon>
        <taxon>Hominidae</taxon>
        <taxon>Homo</taxon>
    </lineage>
</organism>
<evidence type="ECO:0000256" key="6">
    <source>
        <dbReference type="ARBA" id="ARBA00022968"/>
    </source>
</evidence>
<evidence type="ECO:0000259" key="15">
    <source>
        <dbReference type="Pfam" id="PF03200"/>
    </source>
</evidence>
<dbReference type="FunFam" id="2.70.98.110:FF:000001">
    <property type="entry name" value="Mannosyl-oligosaccharide glucosidase"/>
    <property type="match status" value="1"/>
</dbReference>
<dbReference type="InterPro" id="IPR008928">
    <property type="entry name" value="6-hairpin_glycosidase_sf"/>
</dbReference>
<dbReference type="GeneTree" id="ENSGT00390000017452"/>
<keyword evidence="9 13" id="KW-0325">Glycoprotein</keyword>
<protein>
    <recommendedName>
        <fullName evidence="11 12">Mannosyl-oligosaccharide glucosidase</fullName>
        <ecNumber evidence="11 12">3.2.1.106</ecNumber>
    </recommendedName>
    <alternativeName>
        <fullName evidence="13">Glucosidase I</fullName>
    </alternativeName>
</protein>
<dbReference type="Pfam" id="PF03200">
    <property type="entry name" value="Glyco_hydro_63"/>
    <property type="match status" value="1"/>
</dbReference>
<feature type="domain" description="Glycosyl hydrolase family 63 C-terminal" evidence="15">
    <location>
        <begin position="356"/>
        <end position="477"/>
    </location>
</feature>
<evidence type="ECO:0000256" key="10">
    <source>
        <dbReference type="ARBA" id="ARBA00023295"/>
    </source>
</evidence>
<keyword evidence="5 12" id="KW-0256">Endoplasmic reticulum</keyword>
<sequence length="479" mass="52903">MARGERRRRAVPAEGVRTAERAARGGPGRRDGRGGGPRSTAGGVALAVVVLSLALGMSGRWVLAWYRARRAVTLHSAPPVLPADSSSPAVAPDLFWGTYRPHVYFGMKTRSPKPLLTGLMWAQQGTTPGTPKLRHTCEQGDGVGPYGWEFHDGLSFGRQHIQDGALRLTTEFVKRPGGQHGGDWSWRVTVEPQDSGTSALPLVSLFFYVVTDGKEVLLPEVGAKGQLKFISGHTSELGDFRFTLLPPTSPGDTAPKYGSYNVFWTSNPGLPLLTEMALPRLHAWFSWLHQSQAGPLPLSYRWRGRDPALPTLLNPKTLPSGLDDYPRASHPSVTERHLDLRCWVALGARVLTRLAEHLADSRHLWSPFGLRSLAASSSFYGQRNSEHDPPYWRGAVWLNVNYLALGALHHYGHLEGPHQARAAKLHGELRANVVGNVWRQYQATGFLWEQYSDRDGRGMGCRPFHGWTSLVLLAMAEDY</sequence>
<keyword evidence="3 12" id="KW-0812">Transmembrane</keyword>
<dbReference type="Pfam" id="PF16923">
    <property type="entry name" value="Glyco_hydro_63N"/>
    <property type="match status" value="1"/>
</dbReference>
<dbReference type="GO" id="GO:0004573">
    <property type="term" value="F:Glc3Man9GlcNAc2 oligosaccharide glucosidase activity"/>
    <property type="evidence" value="ECO:0007669"/>
    <property type="project" value="UniProtKB-UniRule"/>
</dbReference>
<reference evidence="17" key="5">
    <citation type="submission" date="2025-09" db="UniProtKB">
        <authorList>
            <consortium name="Ensembl"/>
        </authorList>
    </citation>
    <scope>IDENTIFICATION</scope>
</reference>